<feature type="domain" description="Mediator complex subunit Med1" evidence="9">
    <location>
        <begin position="122"/>
        <end position="549"/>
    </location>
</feature>
<evidence type="ECO:0000256" key="1">
    <source>
        <dbReference type="ARBA" id="ARBA00004123"/>
    </source>
</evidence>
<dbReference type="EMBL" id="JANBVN010000010">
    <property type="protein sequence ID" value="KAJ9164740.1"/>
    <property type="molecule type" value="Genomic_DNA"/>
</dbReference>
<dbReference type="PANTHER" id="PTHR35041:SF4">
    <property type="entry name" value="MEDIATOR OF RNA POLYMERASE II TRANSCRIPTION SUBUNIT 1"/>
    <property type="match status" value="1"/>
</dbReference>
<evidence type="ECO:0000313" key="10">
    <source>
        <dbReference type="EMBL" id="KAJ9164740.1"/>
    </source>
</evidence>
<evidence type="ECO:0000256" key="3">
    <source>
        <dbReference type="ARBA" id="ARBA00023015"/>
    </source>
</evidence>
<evidence type="ECO:0000256" key="8">
    <source>
        <dbReference type="SAM" id="MobiDB-lite"/>
    </source>
</evidence>
<dbReference type="GO" id="GO:0003712">
    <property type="term" value="F:transcription coregulator activity"/>
    <property type="evidence" value="ECO:0007669"/>
    <property type="project" value="InterPro"/>
</dbReference>
<evidence type="ECO:0000256" key="4">
    <source>
        <dbReference type="ARBA" id="ARBA00023159"/>
    </source>
</evidence>
<feature type="region of interest" description="Disordered" evidence="8">
    <location>
        <begin position="1"/>
        <end position="66"/>
    </location>
</feature>
<feature type="compositionally biased region" description="Polar residues" evidence="8">
    <location>
        <begin position="8"/>
        <end position="21"/>
    </location>
</feature>
<comment type="subcellular location">
    <subcellularLocation>
        <location evidence="1 7">Nucleus</location>
    </subcellularLocation>
</comment>
<organism evidence="10 11">
    <name type="scientific">Coniochaeta hoffmannii</name>
    <dbReference type="NCBI Taxonomy" id="91930"/>
    <lineage>
        <taxon>Eukaryota</taxon>
        <taxon>Fungi</taxon>
        <taxon>Dikarya</taxon>
        <taxon>Ascomycota</taxon>
        <taxon>Pezizomycotina</taxon>
        <taxon>Sordariomycetes</taxon>
        <taxon>Sordariomycetidae</taxon>
        <taxon>Coniochaetales</taxon>
        <taxon>Coniochaetaceae</taxon>
        <taxon>Coniochaeta</taxon>
    </lineage>
</organism>
<evidence type="ECO:0000256" key="5">
    <source>
        <dbReference type="ARBA" id="ARBA00023163"/>
    </source>
</evidence>
<proteinExistence type="inferred from homology"/>
<comment type="function">
    <text evidence="7">Component of the Mediator complex, a coactivator involved in the regulated transcription of nearly all RNA polymerase II-dependent genes. Mediator functions as a bridge to convey information from gene-specific regulatory proteins to the basal RNA polymerase II transcription machinery. Mediator is recruited to promoters by direct interactions with regulatory proteins and serves as a scaffold for the assembly of a functional preinitiation complex with RNA polymerase II and the general transcription factors.</text>
</comment>
<sequence>MATPMKQAPSQQGKTPSQSQHGAAATPPVSTPFSTSMAGQTGLTPHGPRSSPQQFKKSPANSITVMGHPGSSAVNFDSPSAAAALGALGMAGLDMNLDGVGGLGGLGSLGRNDGDDRARRLQTVIAILSQSKGLVSEAGLERLVKRLGMECMWEDDMGGGGAKPRTLIVAGSAIELLVAFLNDAVQSVSLAFPESADVVAKHAEEAGKILLDDLKLAPGQNPLTKRLDRFAANFEMLATLDKLSVIPGLNLFEAIGGIYESLERLYRWDLHKVREDPTYNGRNDHYISNTVLCTRNGRPVMHTRGRVGLSLDYWKEKRLLPAGTEAEAAYIQETEKTWGVLISCAPLKDLSIPPVRVSDKWVSMEVEKVNGPEDIQPGSVIDWLQPENTILQPSDPSKPDPGGHGLGADALLLGPKFPEVIFKAILDPPLHVPVNVWDEIRQRGGALPSAVFMAPITLDSLLFPVAPGTQQDPDEPRSITVSRKVDVCTASTEAAQWSQTTHRNRLWIYRPVIGKTLTEIPFSHPQQIIGMLPLLRQYAFLSTILQKEFGPNQAPSAPPAAEGKSAETTATTTYEDDYEAFMAGSNEKETYPSAASAPGLNVDVNFTTYPVPRLNITFPFQQRTASVTLEIQANGQVHVESQNVLDECNSTAPDGRQRRPEDLGKMLEVTEDIGEWLEFIRTRWA</sequence>
<evidence type="ECO:0000259" key="9">
    <source>
        <dbReference type="Pfam" id="PF10744"/>
    </source>
</evidence>
<protein>
    <recommendedName>
        <fullName evidence="7">Mediator of RNA polymerase II transcription subunit 1</fullName>
    </recommendedName>
    <alternativeName>
        <fullName evidence="7">Mediator complex subunit 1</fullName>
    </alternativeName>
</protein>
<name>A0AA38SCX6_9PEZI</name>
<evidence type="ECO:0000256" key="7">
    <source>
        <dbReference type="RuleBase" id="RU364059"/>
    </source>
</evidence>
<evidence type="ECO:0000256" key="6">
    <source>
        <dbReference type="ARBA" id="ARBA00023242"/>
    </source>
</evidence>
<comment type="similarity">
    <text evidence="2 7">Belongs to the Mediator complex subunit 1 family.</text>
</comment>
<feature type="compositionally biased region" description="Polar residues" evidence="8">
    <location>
        <begin position="50"/>
        <end position="64"/>
    </location>
</feature>
<dbReference type="GO" id="GO:0045944">
    <property type="term" value="P:positive regulation of transcription by RNA polymerase II"/>
    <property type="evidence" value="ECO:0007669"/>
    <property type="project" value="UniProtKB-ARBA"/>
</dbReference>
<dbReference type="PANTHER" id="PTHR35041">
    <property type="entry name" value="MEDIATOR OF RNA POLYMERASE II TRANSCRIPTION SUBUNIT 1"/>
    <property type="match status" value="1"/>
</dbReference>
<keyword evidence="5 7" id="KW-0804">Transcription</keyword>
<evidence type="ECO:0000256" key="2">
    <source>
        <dbReference type="ARBA" id="ARBA00006210"/>
    </source>
</evidence>
<dbReference type="AlphaFoldDB" id="A0AA38SCX6"/>
<gene>
    <name evidence="10" type="ORF">NKR19_g1098</name>
</gene>
<keyword evidence="6 7" id="KW-0539">Nucleus</keyword>
<keyword evidence="4 7" id="KW-0010">Activator</keyword>
<reference evidence="10" key="1">
    <citation type="submission" date="2022-07" db="EMBL/GenBank/DDBJ databases">
        <title>Fungi with potential for degradation of polypropylene.</title>
        <authorList>
            <person name="Gostincar C."/>
        </authorList>
    </citation>
    <scope>NUCLEOTIDE SEQUENCE</scope>
    <source>
        <strain evidence="10">EXF-13287</strain>
    </source>
</reference>
<evidence type="ECO:0000313" key="11">
    <source>
        <dbReference type="Proteomes" id="UP001174691"/>
    </source>
</evidence>
<dbReference type="Pfam" id="PF10744">
    <property type="entry name" value="Med1"/>
    <property type="match status" value="1"/>
</dbReference>
<dbReference type="InterPro" id="IPR019680">
    <property type="entry name" value="Mediator_Med1"/>
</dbReference>
<dbReference type="Proteomes" id="UP001174691">
    <property type="component" value="Unassembled WGS sequence"/>
</dbReference>
<feature type="compositionally biased region" description="Polar residues" evidence="8">
    <location>
        <begin position="31"/>
        <end position="43"/>
    </location>
</feature>
<accession>A0AA38SCX6</accession>
<keyword evidence="3 7" id="KW-0805">Transcription regulation</keyword>
<keyword evidence="11" id="KW-1185">Reference proteome</keyword>
<comment type="caution">
    <text evidence="10">The sequence shown here is derived from an EMBL/GenBank/DDBJ whole genome shotgun (WGS) entry which is preliminary data.</text>
</comment>
<dbReference type="GO" id="GO:0016592">
    <property type="term" value="C:mediator complex"/>
    <property type="evidence" value="ECO:0007669"/>
    <property type="project" value="InterPro"/>
</dbReference>